<dbReference type="PANTHER" id="PTHR30480:SF13">
    <property type="entry name" value="BETA-HEXOSAMINIDASE"/>
    <property type="match status" value="1"/>
</dbReference>
<dbReference type="Pfam" id="PF00933">
    <property type="entry name" value="Glyco_hydro_3"/>
    <property type="match status" value="1"/>
</dbReference>
<evidence type="ECO:0000256" key="5">
    <source>
        <dbReference type="ARBA" id="ARBA00023295"/>
    </source>
</evidence>
<keyword evidence="6" id="KW-0732">Signal</keyword>
<keyword evidence="9" id="KW-1185">Reference proteome</keyword>
<dbReference type="EMBL" id="JAOQJQ010000001">
    <property type="protein sequence ID" value="MCU6760966.1"/>
    <property type="molecule type" value="Genomic_DNA"/>
</dbReference>
<proteinExistence type="inferred from homology"/>
<dbReference type="InterPro" id="IPR050226">
    <property type="entry name" value="NagZ_Beta-hexosaminidase"/>
</dbReference>
<dbReference type="PROSITE" id="PS51257">
    <property type="entry name" value="PROKAR_LIPOPROTEIN"/>
    <property type="match status" value="1"/>
</dbReference>
<dbReference type="RefSeq" id="WP_158423842.1">
    <property type="nucleotide sequence ID" value="NZ_JAOQJQ010000001.1"/>
</dbReference>
<evidence type="ECO:0000313" key="8">
    <source>
        <dbReference type="EMBL" id="MCU6760966.1"/>
    </source>
</evidence>
<dbReference type="InterPro" id="IPR001764">
    <property type="entry name" value="Glyco_hydro_3_N"/>
</dbReference>
<reference evidence="8 9" key="1">
    <citation type="journal article" date="2021" name="ISME Commun">
        <title>Automated analysis of genomic sequences facilitates high-throughput and comprehensive description of bacteria.</title>
        <authorList>
            <person name="Hitch T.C.A."/>
        </authorList>
    </citation>
    <scope>NUCLEOTIDE SEQUENCE [LARGE SCALE GENOMIC DNA]</scope>
    <source>
        <strain evidence="8 9">Sanger_109</strain>
    </source>
</reference>
<evidence type="ECO:0000259" key="7">
    <source>
        <dbReference type="Pfam" id="PF00933"/>
    </source>
</evidence>
<dbReference type="SUPFAM" id="SSF51445">
    <property type="entry name" value="(Trans)glycosidases"/>
    <property type="match status" value="1"/>
</dbReference>
<comment type="similarity">
    <text evidence="2">Belongs to the glycosyl hydrolase 3 family.</text>
</comment>
<feature type="chain" id="PRO_5045524601" description="beta-N-acetylhexosaminidase" evidence="6">
    <location>
        <begin position="22"/>
        <end position="388"/>
    </location>
</feature>
<feature type="domain" description="Glycoside hydrolase family 3 N-terminal" evidence="7">
    <location>
        <begin position="68"/>
        <end position="381"/>
    </location>
</feature>
<comment type="catalytic activity">
    <reaction evidence="1">
        <text>Hydrolysis of terminal non-reducing N-acetyl-D-hexosamine residues in N-acetyl-beta-D-hexosaminides.</text>
        <dbReference type="EC" id="3.2.1.52"/>
    </reaction>
</comment>
<evidence type="ECO:0000256" key="2">
    <source>
        <dbReference type="ARBA" id="ARBA00005336"/>
    </source>
</evidence>
<dbReference type="Gene3D" id="3.20.20.300">
    <property type="entry name" value="Glycoside hydrolase, family 3, N-terminal domain"/>
    <property type="match status" value="1"/>
</dbReference>
<dbReference type="EC" id="3.2.1.52" evidence="3"/>
<evidence type="ECO:0000256" key="4">
    <source>
        <dbReference type="ARBA" id="ARBA00022801"/>
    </source>
</evidence>
<gene>
    <name evidence="8" type="ORF">OCV88_01280</name>
</gene>
<feature type="signal peptide" evidence="6">
    <location>
        <begin position="1"/>
        <end position="21"/>
    </location>
</feature>
<sequence>MKQLCKLILAAAALAVLSGAAGCSFEGQKTDISVSEKEKSRDEALETGVHAENQDEIRARALLDEMSLEEKVGQMFFVRCPKENAAKMVTDYHIGGYLLFGQDFEENTPKEARENIQSYQEASEIPLLIGVDEEGGTVNRISRYPQFRKIPFLSPMELYEQGGLNAIEQDAQEKCEFLQELGINVNFAPVCDVSENPDDFIYQRTLGQGAEETAEYVKAVTAVMKDKKMASVLKHFPGYGNNTDTHTGIAYDKRPLKEFETSDFLPFQGGIDAGADLVLVSHNIVECMDETYPASLSEKVHRILREELGFTGVIITDDLVMDGVKEFAGQEQAAVLAVKAGNDLLCCTDFEVQIPAVLEAVKSGEISRQQIDESVLRVLRLKINLGLL</sequence>
<dbReference type="InterPro" id="IPR017853">
    <property type="entry name" value="GH"/>
</dbReference>
<evidence type="ECO:0000256" key="6">
    <source>
        <dbReference type="SAM" id="SignalP"/>
    </source>
</evidence>
<evidence type="ECO:0000313" key="9">
    <source>
        <dbReference type="Proteomes" id="UP001652442"/>
    </source>
</evidence>
<evidence type="ECO:0000256" key="1">
    <source>
        <dbReference type="ARBA" id="ARBA00001231"/>
    </source>
</evidence>
<protein>
    <recommendedName>
        <fullName evidence="3">beta-N-acetylhexosaminidase</fullName>
        <ecNumber evidence="3">3.2.1.52</ecNumber>
    </recommendedName>
</protein>
<accession>A0ABT2TGW4</accession>
<keyword evidence="4" id="KW-0378">Hydrolase</keyword>
<organism evidence="8 9">
    <name type="scientific">Brotonthovivens ammoniilytica</name>
    <dbReference type="NCBI Taxonomy" id="2981725"/>
    <lineage>
        <taxon>Bacteria</taxon>
        <taxon>Bacillati</taxon>
        <taxon>Bacillota</taxon>
        <taxon>Clostridia</taxon>
        <taxon>Lachnospirales</taxon>
        <taxon>Lachnospiraceae</taxon>
        <taxon>Brotonthovivens</taxon>
    </lineage>
</organism>
<evidence type="ECO:0000256" key="3">
    <source>
        <dbReference type="ARBA" id="ARBA00012663"/>
    </source>
</evidence>
<comment type="caution">
    <text evidence="8">The sequence shown here is derived from an EMBL/GenBank/DDBJ whole genome shotgun (WGS) entry which is preliminary data.</text>
</comment>
<dbReference type="Proteomes" id="UP001652442">
    <property type="component" value="Unassembled WGS sequence"/>
</dbReference>
<dbReference type="InterPro" id="IPR036962">
    <property type="entry name" value="Glyco_hydro_3_N_sf"/>
</dbReference>
<name>A0ABT2TGW4_9FIRM</name>
<keyword evidence="5" id="KW-0326">Glycosidase</keyword>
<dbReference type="PANTHER" id="PTHR30480">
    <property type="entry name" value="BETA-HEXOSAMINIDASE-RELATED"/>
    <property type="match status" value="1"/>
</dbReference>